<feature type="compositionally biased region" description="Polar residues" evidence="1">
    <location>
        <begin position="8"/>
        <end position="17"/>
    </location>
</feature>
<accession>A0A914UNZ0</accession>
<dbReference type="WBParaSite" id="PSAMB.scaffold11117size3583.g33895.t1">
    <property type="protein sequence ID" value="PSAMB.scaffold11117size3583.g33895.t1"/>
    <property type="gene ID" value="PSAMB.scaffold11117size3583.g33895"/>
</dbReference>
<name>A0A914UNZ0_9BILA</name>
<dbReference type="InterPro" id="IPR011993">
    <property type="entry name" value="PH-like_dom_sf"/>
</dbReference>
<organism evidence="2 3">
    <name type="scientific">Plectus sambesii</name>
    <dbReference type="NCBI Taxonomy" id="2011161"/>
    <lineage>
        <taxon>Eukaryota</taxon>
        <taxon>Metazoa</taxon>
        <taxon>Ecdysozoa</taxon>
        <taxon>Nematoda</taxon>
        <taxon>Chromadorea</taxon>
        <taxon>Plectida</taxon>
        <taxon>Plectina</taxon>
        <taxon>Plectoidea</taxon>
        <taxon>Plectidae</taxon>
        <taxon>Plectus</taxon>
    </lineage>
</organism>
<dbReference type="SUPFAM" id="SSF50729">
    <property type="entry name" value="PH domain-like"/>
    <property type="match status" value="1"/>
</dbReference>
<keyword evidence="2" id="KW-1185">Reference proteome</keyword>
<dbReference type="GO" id="GO:0005096">
    <property type="term" value="F:GTPase activator activity"/>
    <property type="evidence" value="ECO:0007669"/>
    <property type="project" value="InterPro"/>
</dbReference>
<dbReference type="Gene3D" id="2.30.29.30">
    <property type="entry name" value="Pleckstrin-homology domain (PH domain)/Phosphotyrosine-binding domain (PTB)"/>
    <property type="match status" value="1"/>
</dbReference>
<dbReference type="Proteomes" id="UP000887566">
    <property type="component" value="Unplaced"/>
</dbReference>
<dbReference type="GO" id="GO:0005737">
    <property type="term" value="C:cytoplasm"/>
    <property type="evidence" value="ECO:0007669"/>
    <property type="project" value="TreeGrafter"/>
</dbReference>
<reference evidence="3" key="1">
    <citation type="submission" date="2022-11" db="UniProtKB">
        <authorList>
            <consortium name="WormBaseParasite"/>
        </authorList>
    </citation>
    <scope>IDENTIFICATION</scope>
</reference>
<evidence type="ECO:0000313" key="3">
    <source>
        <dbReference type="WBParaSite" id="PSAMB.scaffold11117size3583.g33895.t1"/>
    </source>
</evidence>
<feature type="region of interest" description="Disordered" evidence="1">
    <location>
        <begin position="1"/>
        <end position="185"/>
    </location>
</feature>
<dbReference type="InterPro" id="IPR046995">
    <property type="entry name" value="RGS10/12/14-like"/>
</dbReference>
<dbReference type="GO" id="GO:0008277">
    <property type="term" value="P:regulation of G protein-coupled receptor signaling pathway"/>
    <property type="evidence" value="ECO:0007669"/>
    <property type="project" value="TreeGrafter"/>
</dbReference>
<dbReference type="GO" id="GO:0005886">
    <property type="term" value="C:plasma membrane"/>
    <property type="evidence" value="ECO:0007669"/>
    <property type="project" value="TreeGrafter"/>
</dbReference>
<evidence type="ECO:0000256" key="1">
    <source>
        <dbReference type="SAM" id="MobiDB-lite"/>
    </source>
</evidence>
<dbReference type="PANTHER" id="PTHR45945:SF3">
    <property type="entry name" value="REGULATOR OF G-PROTEIN SIGNALING LOCO"/>
    <property type="match status" value="1"/>
</dbReference>
<feature type="compositionally biased region" description="Basic and acidic residues" evidence="1">
    <location>
        <begin position="38"/>
        <end position="47"/>
    </location>
</feature>
<dbReference type="AlphaFoldDB" id="A0A914UNZ0"/>
<feature type="compositionally biased region" description="Basic and acidic residues" evidence="1">
    <location>
        <begin position="18"/>
        <end position="30"/>
    </location>
</feature>
<dbReference type="PANTHER" id="PTHR45945">
    <property type="entry name" value="REGULATOR OF G-PROTEIN SIGNALING LOCO"/>
    <property type="match status" value="1"/>
</dbReference>
<dbReference type="GO" id="GO:0005634">
    <property type="term" value="C:nucleus"/>
    <property type="evidence" value="ECO:0007669"/>
    <property type="project" value="TreeGrafter"/>
</dbReference>
<sequence length="315" mass="34739">MTEPDWNLTDQSSIDSDTQVRREQKEKLEAQLHAARKKTADKSRTEWPRWAASSEWTIDRGDAKRPQSSATAAHPRSSSIKSRRSARSTSGSHSMWQIAPPAPACEPLTGVLSSPPSHGRPSQVKAKNANWQSAREGRRQMPGGLADRSASDPDLNGHSMLAHAGVADDSELQSSSTECGSDSDRTTEGISELMLFQCVLVYIGAVPVSNVEKTRRSIVKKAIHSLRLQHAKARTVLFQIFSDEIVVTNSRGAVTNRFKSRNVAFAAPCAENKQYFGVAHIAGNEDVVCHIFAADPQLHLHTFHYHYAKKFSIRC</sequence>
<protein>
    <submittedName>
        <fullName evidence="3">PID domain-containing protein</fullName>
    </submittedName>
</protein>
<proteinExistence type="predicted"/>
<evidence type="ECO:0000313" key="2">
    <source>
        <dbReference type="Proteomes" id="UP000887566"/>
    </source>
</evidence>